<gene>
    <name evidence="3" type="ORF">MTR67_035690</name>
</gene>
<dbReference type="PANTHER" id="PTHR37984">
    <property type="entry name" value="PROTEIN CBG26694"/>
    <property type="match status" value="1"/>
</dbReference>
<keyword evidence="1" id="KW-0862">Zinc</keyword>
<keyword evidence="1" id="KW-0479">Metal-binding</keyword>
<dbReference type="InterPro" id="IPR043128">
    <property type="entry name" value="Rev_trsase/Diguanyl_cyclase"/>
</dbReference>
<dbReference type="SUPFAM" id="SSF56672">
    <property type="entry name" value="DNA/RNA polymerases"/>
    <property type="match status" value="1"/>
</dbReference>
<dbReference type="GO" id="GO:0008270">
    <property type="term" value="F:zinc ion binding"/>
    <property type="evidence" value="ECO:0007669"/>
    <property type="project" value="UniProtKB-KW"/>
</dbReference>
<dbReference type="Proteomes" id="UP001234989">
    <property type="component" value="Chromosome 8"/>
</dbReference>
<accession>A0AAF0ZLT7</accession>
<dbReference type="GO" id="GO:0003676">
    <property type="term" value="F:nucleic acid binding"/>
    <property type="evidence" value="ECO:0007669"/>
    <property type="project" value="InterPro"/>
</dbReference>
<dbReference type="InterPro" id="IPR043502">
    <property type="entry name" value="DNA/RNA_pol_sf"/>
</dbReference>
<dbReference type="InterPro" id="IPR050951">
    <property type="entry name" value="Retrovirus_Pol_polyprotein"/>
</dbReference>
<dbReference type="PANTHER" id="PTHR37984:SF5">
    <property type="entry name" value="PROTEIN NYNRIN-LIKE"/>
    <property type="match status" value="1"/>
</dbReference>
<dbReference type="InterPro" id="IPR001878">
    <property type="entry name" value="Znf_CCHC"/>
</dbReference>
<evidence type="ECO:0000313" key="3">
    <source>
        <dbReference type="EMBL" id="WMV42305.1"/>
    </source>
</evidence>
<protein>
    <recommendedName>
        <fullName evidence="2">CCHC-type domain-containing protein</fullName>
    </recommendedName>
</protein>
<evidence type="ECO:0000256" key="1">
    <source>
        <dbReference type="PROSITE-ProRule" id="PRU00047"/>
    </source>
</evidence>
<sequence>MCTMATRIRDFTWINPPEFHRSKVVEDLQEFIIEVKVLPMLRLSKNKLSNPKPQGSGGNGSSTRTYQRCGRNYLGICFSGMNDCFNCGKSGHKMRDFPMLATKGIKGWIVKLYVKISKCEFWLRFVGFLDHIVSGEGIQIDTKKTEAVKNCPRPLFASDIQSFLELVDYYRKFVEGFSFIALTLTTLTQKGSDDFVVYCDISRIDLGCVLMQHVKVITYASRQLKDLVRDVHILARLGVPLVDSNEGGVIVQNGSESFLISYVKAKKDFNPIMVDLKKPVYEKSH</sequence>
<evidence type="ECO:0000259" key="2">
    <source>
        <dbReference type="PROSITE" id="PS50158"/>
    </source>
</evidence>
<keyword evidence="4" id="KW-1185">Reference proteome</keyword>
<reference evidence="3" key="1">
    <citation type="submission" date="2023-08" db="EMBL/GenBank/DDBJ databases">
        <title>A de novo genome assembly of Solanum verrucosum Schlechtendal, a Mexican diploid species geographically isolated from the other diploid A-genome species in potato relatives.</title>
        <authorList>
            <person name="Hosaka K."/>
        </authorList>
    </citation>
    <scope>NUCLEOTIDE SEQUENCE</scope>
    <source>
        <tissue evidence="3">Young leaves</tissue>
    </source>
</reference>
<dbReference type="Gene3D" id="3.30.70.270">
    <property type="match status" value="1"/>
</dbReference>
<name>A0AAF0ZLT7_SOLVR</name>
<dbReference type="EMBL" id="CP133619">
    <property type="protein sequence ID" value="WMV42305.1"/>
    <property type="molecule type" value="Genomic_DNA"/>
</dbReference>
<keyword evidence="1" id="KW-0863">Zinc-finger</keyword>
<evidence type="ECO:0000313" key="4">
    <source>
        <dbReference type="Proteomes" id="UP001234989"/>
    </source>
</evidence>
<proteinExistence type="predicted"/>
<organism evidence="3 4">
    <name type="scientific">Solanum verrucosum</name>
    <dbReference type="NCBI Taxonomy" id="315347"/>
    <lineage>
        <taxon>Eukaryota</taxon>
        <taxon>Viridiplantae</taxon>
        <taxon>Streptophyta</taxon>
        <taxon>Embryophyta</taxon>
        <taxon>Tracheophyta</taxon>
        <taxon>Spermatophyta</taxon>
        <taxon>Magnoliopsida</taxon>
        <taxon>eudicotyledons</taxon>
        <taxon>Gunneridae</taxon>
        <taxon>Pentapetalae</taxon>
        <taxon>asterids</taxon>
        <taxon>lamiids</taxon>
        <taxon>Solanales</taxon>
        <taxon>Solanaceae</taxon>
        <taxon>Solanoideae</taxon>
        <taxon>Solaneae</taxon>
        <taxon>Solanum</taxon>
    </lineage>
</organism>
<dbReference type="PROSITE" id="PS50158">
    <property type="entry name" value="ZF_CCHC"/>
    <property type="match status" value="1"/>
</dbReference>
<feature type="domain" description="CCHC-type" evidence="2">
    <location>
        <begin position="84"/>
        <end position="98"/>
    </location>
</feature>
<dbReference type="AlphaFoldDB" id="A0AAF0ZLT7"/>